<feature type="compositionally biased region" description="Low complexity" evidence="1">
    <location>
        <begin position="63"/>
        <end position="73"/>
    </location>
</feature>
<dbReference type="PANTHER" id="PTHR33273">
    <property type="entry name" value="DOMAIN-CONTAINING PROTEIN, PUTATIVE-RELATED"/>
    <property type="match status" value="1"/>
</dbReference>
<evidence type="ECO:0000313" key="3">
    <source>
        <dbReference type="EMBL" id="AAC72920.1"/>
    </source>
</evidence>
<reference evidence="3" key="1">
    <citation type="journal article" date="1999" name="Insect Mol. Biol.">
        <title>Identification of a non-LTR retrotransposon from the gypsy moth.</title>
        <authorList>
            <person name="Garner K.J."/>
            <person name="Slavicek J.M."/>
        </authorList>
    </citation>
    <scope>NUCLEOTIDE SEQUENCE</scope>
    <source>
        <strain evidence="3">New Jersey Standard strain</strain>
    </source>
</reference>
<feature type="region of interest" description="Disordered" evidence="1">
    <location>
        <begin position="35"/>
        <end position="120"/>
    </location>
</feature>
<protein>
    <submittedName>
        <fullName evidence="3">Putative gag-related protein</fullName>
    </submittedName>
</protein>
<feature type="region of interest" description="Disordered" evidence="1">
    <location>
        <begin position="424"/>
        <end position="466"/>
    </location>
</feature>
<dbReference type="PANTHER" id="PTHR33273:SF2">
    <property type="entry name" value="ENDONUCLEASE_EXONUCLEASE_PHOSPHATASE DOMAIN-CONTAINING PROTEIN"/>
    <property type="match status" value="1"/>
</dbReference>
<dbReference type="InterPro" id="IPR006579">
    <property type="entry name" value="Pre_C2HC_dom"/>
</dbReference>
<name>O96545_LYMDI</name>
<sequence>MAEKTITIDALLAIPEIKAYIAQHFGAITILPPQPKPARSTAQPLEPELPAVGTAMETEPVLSSSNSSSSSSSESEDSSNEGSFIEVRSRKRSKRTKNTKEAPSKTPKIKQTDSATTSAAAPLATTATAAPAPPVVSQAALTAAPPPTDSNTVAPPTVKKSLAPPPLYIRDKDKWLAISAWLNTNRISYKSAKSTPQGIRVDLHSSADHRSVSKMLGNQQIPYHTYTLPEAKLLRAVIRNVPREIETKEILESLKTQDLPVVEVHRMIRGRGRYPLNMILVCLTNNAEGKGIFKIKTICGLSGVSVEPPHKNGNLAQCHKCQLYGQSSKNCFARPRCVKCLGDHHTSQCERPKDISLCKEPPACVLCGEYGHPANYRGCPRAPRRLVRQPNTNGKALYYNKTFVPAPLPTHNAWARPLLNSKEAFPTLPNRQPAAPPATSQLKPPTTGPNQPTGGNPKPPQGAPIPIVVAKSAPPKAPQGLDPDLALVANFAAQINFTEIREIAAELRRNEGNNLALLNTAIKFSPTLERLGSLKFK</sequence>
<organism evidence="3">
    <name type="scientific">Lymantria dispar</name>
    <name type="common">Gypsy moth</name>
    <name type="synonym">Porthetria dispar</name>
    <dbReference type="NCBI Taxonomy" id="13123"/>
    <lineage>
        <taxon>Eukaryota</taxon>
        <taxon>Metazoa</taxon>
        <taxon>Ecdysozoa</taxon>
        <taxon>Arthropoda</taxon>
        <taxon>Hexapoda</taxon>
        <taxon>Insecta</taxon>
        <taxon>Pterygota</taxon>
        <taxon>Neoptera</taxon>
        <taxon>Endopterygota</taxon>
        <taxon>Lepidoptera</taxon>
        <taxon>Glossata</taxon>
        <taxon>Ditrysia</taxon>
        <taxon>Noctuoidea</taxon>
        <taxon>Erebidae</taxon>
        <taxon>Lymantriinae</taxon>
        <taxon>Lymantria</taxon>
    </lineage>
</organism>
<proteinExistence type="predicted"/>
<feature type="region of interest" description="Disordered" evidence="1">
    <location>
        <begin position="140"/>
        <end position="165"/>
    </location>
</feature>
<evidence type="ECO:0000256" key="1">
    <source>
        <dbReference type="SAM" id="MobiDB-lite"/>
    </source>
</evidence>
<accession>O96545</accession>
<dbReference type="AlphaFoldDB" id="O96545"/>
<feature type="compositionally biased region" description="Low complexity" evidence="1">
    <location>
        <begin position="443"/>
        <end position="456"/>
    </location>
</feature>
<dbReference type="Pfam" id="PF07530">
    <property type="entry name" value="PRE_C2HC"/>
    <property type="match status" value="1"/>
</dbReference>
<dbReference type="EMBL" id="AF081103">
    <property type="protein sequence ID" value="AAC72920.1"/>
    <property type="molecule type" value="Genomic_DNA"/>
</dbReference>
<evidence type="ECO:0000259" key="2">
    <source>
        <dbReference type="SMART" id="SM00596"/>
    </source>
</evidence>
<dbReference type="SMART" id="SM00596">
    <property type="entry name" value="PRE_C2HC"/>
    <property type="match status" value="1"/>
</dbReference>
<feature type="domain" description="Pre-C2HC" evidence="2">
    <location>
        <begin position="247"/>
        <end position="316"/>
    </location>
</feature>